<evidence type="ECO:0000256" key="1">
    <source>
        <dbReference type="ARBA" id="ARBA00000085"/>
    </source>
</evidence>
<feature type="active site" evidence="8">
    <location>
        <position position="20"/>
    </location>
</feature>
<evidence type="ECO:0000256" key="10">
    <source>
        <dbReference type="SAM" id="MobiDB-lite"/>
    </source>
</evidence>
<evidence type="ECO:0000256" key="8">
    <source>
        <dbReference type="PROSITE-ProRule" id="PRU00050"/>
    </source>
</evidence>
<dbReference type="InterPro" id="IPR000780">
    <property type="entry name" value="CheR_MeTrfase"/>
</dbReference>
<dbReference type="Gene3D" id="3.30.450.20">
    <property type="entry name" value="PAS domain"/>
    <property type="match status" value="2"/>
</dbReference>
<dbReference type="Pfam" id="PF03705">
    <property type="entry name" value="CheR_N"/>
    <property type="match status" value="1"/>
</dbReference>
<dbReference type="InterPro" id="IPR035909">
    <property type="entry name" value="CheB_C"/>
</dbReference>
<keyword evidence="5" id="KW-0547">Nucleotide-binding</keyword>
<sequence>MSDTDAAQSSPPVILGVGASAGGLEAFQSLLATLRATDDFAMVLVQHLDPEHESLLPELLSKRTRLPVRPITDGMELKAGEVYLIPPAFELDIQGTTLKLVEFDTPRGLRRPIDRFFESLAREQGTNAAAIILSGTGSDGAQGVRAIKEEGGLVFAQDPQDAKYDGMPRAAIATGAVDMVLPSGDILGVMRDFHDRATGLAPTIESDAEFIEKVVRNLRYRTGHDFSGYKSGTLLRRITLRMSVLGLRTPSDYLRELIQDRGEAEKLFRDLLINVTSFFRDRESFAALREQVIPQMLADKGPGDELRVWVPGCSTGQEAYTIAMILADEMSRLDCHARLSVFGTDIDEDALTEARRGYYPNTIATEVPQNWLDRWFTATHAGYEVRPELRDIVRFSSQNLIKDPPFSRLDLVTCRNVLIYFDNPLQETALSVFHYALRPGGWLMLGSSESARQAGEPFRDISPEHRLYQRDNAPARPLDLPRGYRPPADTPPLSSRPSADSDHGLPPAALEALLEHHVPPYLVLSQNDEVSIIGPGSERFVKIPTGRATLGARALILPELKPALKRVLTGLALGAQPYRRITVSNLGGTLPETLALGATALSDGNRLVTFETDTHREGRVESESQIVIDEDYVGQLETELDNARQTIRTTVEELETSNEELKSSNEEMMSMNEELQSANEELSTTNEELQTKLRELAQVNSDLANFMESTQIATIFLDDELRLRNFTPEAVAWFRFVEQDRGREITDIGSRLDMEQLAETCRRVRDNGQPEELALSTSDGRAEVMVRIAPYRTETRHTGGIVFSVFDVTELASFASEAEAASAEARARMEEIEELYRVSPGAMGLVDREYRYLRANPRLAEINGVSTEDHIGQRMEDVVPDIAAAKMAAIDKVLETGEPVLGVILRGTTRADPEDERTWQIDFYPLQSGAETPGAIRAVGFNVQDITDLLALQADLRRIMRELQHRVKNMLSNVIALVNRARREKGDPARLLETLSQRIRALANTHNLLTAENWSSTALRDVLSLELTDVYGSERIETHGPAVRLNARATLAIGMAVHELATNAVKYGAFSVPEGHISLRWSRIDEGDGESFVLRWTETGGPPAVQPEHEGFGTTLVRSMIEGTLGGKISPDWNSEGLRLVITLPWLAATEVDYDSDVDPLRQADPLP</sequence>
<dbReference type="PRINTS" id="PR00996">
    <property type="entry name" value="CHERMTFRASE"/>
</dbReference>
<dbReference type="Gene3D" id="3.30.565.10">
    <property type="entry name" value="Histidine kinase-like ATPase, C-terminal domain"/>
    <property type="match status" value="1"/>
</dbReference>
<dbReference type="EMBL" id="WNXQ01000002">
    <property type="protein sequence ID" value="MWB77391.1"/>
    <property type="molecule type" value="Genomic_DNA"/>
</dbReference>
<feature type="domain" description="PAS" evidence="11">
    <location>
        <begin position="828"/>
        <end position="897"/>
    </location>
</feature>
<dbReference type="InterPro" id="IPR000014">
    <property type="entry name" value="PAS"/>
</dbReference>
<feature type="compositionally biased region" description="Basic and acidic residues" evidence="10">
    <location>
        <begin position="457"/>
        <end position="469"/>
    </location>
</feature>
<evidence type="ECO:0000256" key="9">
    <source>
        <dbReference type="SAM" id="Coils"/>
    </source>
</evidence>
<dbReference type="Pfam" id="PF07536">
    <property type="entry name" value="HWE_HK"/>
    <property type="match status" value="1"/>
</dbReference>
<dbReference type="SUPFAM" id="SSF47757">
    <property type="entry name" value="Chemotaxis receptor methyltransferase CheR, N-terminal domain"/>
    <property type="match status" value="1"/>
</dbReference>
<dbReference type="InterPro" id="IPR022641">
    <property type="entry name" value="CheR_N"/>
</dbReference>
<dbReference type="Pfam" id="PF08448">
    <property type="entry name" value="PAS_4"/>
    <property type="match status" value="1"/>
</dbReference>
<dbReference type="Gene3D" id="6.10.250.1910">
    <property type="match status" value="1"/>
</dbReference>
<dbReference type="CDD" id="cd16434">
    <property type="entry name" value="CheB-CheR_fusion"/>
    <property type="match status" value="1"/>
</dbReference>
<evidence type="ECO:0000256" key="6">
    <source>
        <dbReference type="ARBA" id="ARBA00022777"/>
    </source>
</evidence>
<feature type="region of interest" description="Disordered" evidence="10">
    <location>
        <begin position="454"/>
        <end position="506"/>
    </location>
</feature>
<evidence type="ECO:0000256" key="5">
    <source>
        <dbReference type="ARBA" id="ARBA00022741"/>
    </source>
</evidence>
<dbReference type="PANTHER" id="PTHR24422:SF27">
    <property type="entry name" value="PROTEIN-GLUTAMATE O-METHYLTRANSFERASE"/>
    <property type="match status" value="1"/>
</dbReference>
<dbReference type="CDD" id="cd02440">
    <property type="entry name" value="AdoMet_MTases"/>
    <property type="match status" value="1"/>
</dbReference>
<dbReference type="InterPro" id="IPR050903">
    <property type="entry name" value="Bact_Chemotaxis_MeTrfase"/>
</dbReference>
<dbReference type="SMART" id="SM00138">
    <property type="entry name" value="MeTrc"/>
    <property type="match status" value="1"/>
</dbReference>
<feature type="coiled-coil region" evidence="9">
    <location>
        <begin position="633"/>
        <end position="702"/>
    </location>
</feature>
<dbReference type="InterPro" id="IPR011102">
    <property type="entry name" value="Sig_transdc_His_kinase_HWE"/>
</dbReference>
<dbReference type="SUPFAM" id="SSF55874">
    <property type="entry name" value="ATPase domain of HSP90 chaperone/DNA topoisomerase II/histidine kinase"/>
    <property type="match status" value="1"/>
</dbReference>
<dbReference type="InterPro" id="IPR029063">
    <property type="entry name" value="SAM-dependent_MTases_sf"/>
</dbReference>
<comment type="caution">
    <text evidence="14">The sequence shown here is derived from an EMBL/GenBank/DDBJ whole genome shotgun (WGS) entry which is preliminary data.</text>
</comment>
<dbReference type="GO" id="GO:0005524">
    <property type="term" value="F:ATP binding"/>
    <property type="evidence" value="ECO:0007669"/>
    <property type="project" value="UniProtKB-KW"/>
</dbReference>
<keyword evidence="8" id="KW-0378">Hydrolase</keyword>
<comment type="catalytic activity">
    <reaction evidence="1">
        <text>ATP + protein L-histidine = ADP + protein N-phospho-L-histidine.</text>
        <dbReference type="EC" id="2.7.13.3"/>
    </reaction>
</comment>
<dbReference type="SUPFAM" id="SSF55785">
    <property type="entry name" value="PYP-like sensor domain (PAS domain)"/>
    <property type="match status" value="2"/>
</dbReference>
<gene>
    <name evidence="14" type="ORF">GLS40_05085</name>
</gene>
<dbReference type="AlphaFoldDB" id="A0A844W3J5"/>
<feature type="active site" evidence="8">
    <location>
        <position position="47"/>
    </location>
</feature>
<keyword evidence="15" id="KW-1185">Reference proteome</keyword>
<dbReference type="InterPro" id="IPR022642">
    <property type="entry name" value="CheR_C"/>
</dbReference>
<dbReference type="Gene3D" id="3.40.50.180">
    <property type="entry name" value="Methylesterase CheB, C-terminal domain"/>
    <property type="match status" value="1"/>
</dbReference>
<dbReference type="InterPro" id="IPR000673">
    <property type="entry name" value="Sig_transdc_resp-reg_Me-estase"/>
</dbReference>
<dbReference type="GO" id="GO:0004673">
    <property type="term" value="F:protein histidine kinase activity"/>
    <property type="evidence" value="ECO:0007669"/>
    <property type="project" value="UniProtKB-EC"/>
</dbReference>
<reference evidence="14 15" key="1">
    <citation type="submission" date="2019-11" db="EMBL/GenBank/DDBJ databases">
        <title>Pseudooceanicola pacifica sp. nov., isolated from deep-sea sediment of the Pacific Ocean.</title>
        <authorList>
            <person name="Lyu L."/>
        </authorList>
    </citation>
    <scope>NUCLEOTIDE SEQUENCE [LARGE SCALE GENOMIC DNA]</scope>
    <source>
        <strain evidence="14 15">216_PA32_1</strain>
    </source>
</reference>
<evidence type="ECO:0000313" key="15">
    <source>
        <dbReference type="Proteomes" id="UP000443843"/>
    </source>
</evidence>
<evidence type="ECO:0000313" key="14">
    <source>
        <dbReference type="EMBL" id="MWB77391.1"/>
    </source>
</evidence>
<dbReference type="Proteomes" id="UP000443843">
    <property type="component" value="Unassembled WGS sequence"/>
</dbReference>
<accession>A0A844W3J5</accession>
<evidence type="ECO:0000256" key="7">
    <source>
        <dbReference type="ARBA" id="ARBA00022840"/>
    </source>
</evidence>
<dbReference type="SUPFAM" id="SSF53335">
    <property type="entry name" value="S-adenosyl-L-methionine-dependent methyltransferases"/>
    <property type="match status" value="1"/>
</dbReference>
<evidence type="ECO:0000259" key="12">
    <source>
        <dbReference type="PROSITE" id="PS50122"/>
    </source>
</evidence>
<organism evidence="14 15">
    <name type="scientific">Pseudooceanicola pacificus</name>
    <dbReference type="NCBI Taxonomy" id="2676438"/>
    <lineage>
        <taxon>Bacteria</taxon>
        <taxon>Pseudomonadati</taxon>
        <taxon>Pseudomonadota</taxon>
        <taxon>Alphaproteobacteria</taxon>
        <taxon>Rhodobacterales</taxon>
        <taxon>Paracoccaceae</taxon>
        <taxon>Pseudooceanicola</taxon>
    </lineage>
</organism>
<dbReference type="GO" id="GO:0005737">
    <property type="term" value="C:cytoplasm"/>
    <property type="evidence" value="ECO:0007669"/>
    <property type="project" value="InterPro"/>
</dbReference>
<keyword evidence="8" id="KW-0145">Chemotaxis</keyword>
<dbReference type="GO" id="GO:0000156">
    <property type="term" value="F:phosphorelay response regulator activity"/>
    <property type="evidence" value="ECO:0007669"/>
    <property type="project" value="InterPro"/>
</dbReference>
<dbReference type="Gene3D" id="3.40.50.150">
    <property type="entry name" value="Vaccinia Virus protein VP39"/>
    <property type="match status" value="1"/>
</dbReference>
<protein>
    <recommendedName>
        <fullName evidence="2">histidine kinase</fullName>
        <ecNumber evidence="2">2.7.13.3</ecNumber>
    </recommendedName>
</protein>
<keyword evidence="4" id="KW-0808">Transferase</keyword>
<dbReference type="Pfam" id="PF13596">
    <property type="entry name" value="PAS_10"/>
    <property type="match status" value="1"/>
</dbReference>
<evidence type="ECO:0000256" key="2">
    <source>
        <dbReference type="ARBA" id="ARBA00012438"/>
    </source>
</evidence>
<feature type="active site" evidence="8">
    <location>
        <position position="139"/>
    </location>
</feature>
<dbReference type="PANTHER" id="PTHR24422">
    <property type="entry name" value="CHEMOTAXIS PROTEIN METHYLTRANSFERASE"/>
    <property type="match status" value="1"/>
</dbReference>
<keyword evidence="3" id="KW-0597">Phosphoprotein</keyword>
<dbReference type="PROSITE" id="PS50112">
    <property type="entry name" value="PAS"/>
    <property type="match status" value="1"/>
</dbReference>
<dbReference type="GO" id="GO:0006935">
    <property type="term" value="P:chemotaxis"/>
    <property type="evidence" value="ECO:0007669"/>
    <property type="project" value="UniProtKB-UniRule"/>
</dbReference>
<keyword evidence="9" id="KW-0175">Coiled coil</keyword>
<dbReference type="PROSITE" id="PS50122">
    <property type="entry name" value="CHEB"/>
    <property type="match status" value="1"/>
</dbReference>
<dbReference type="GO" id="GO:0008984">
    <property type="term" value="F:protein-glutamate methylesterase activity"/>
    <property type="evidence" value="ECO:0007669"/>
    <property type="project" value="InterPro"/>
</dbReference>
<dbReference type="Pfam" id="PF01339">
    <property type="entry name" value="CheB_methylest"/>
    <property type="match status" value="1"/>
</dbReference>
<name>A0A844W3J5_9RHOB</name>
<evidence type="ECO:0000256" key="3">
    <source>
        <dbReference type="ARBA" id="ARBA00022553"/>
    </source>
</evidence>
<keyword evidence="6" id="KW-0418">Kinase</keyword>
<dbReference type="InterPro" id="IPR013656">
    <property type="entry name" value="PAS_4"/>
</dbReference>
<dbReference type="Pfam" id="PF01739">
    <property type="entry name" value="CheR"/>
    <property type="match status" value="1"/>
</dbReference>
<dbReference type="EC" id="2.7.13.3" evidence="2"/>
<dbReference type="InterPro" id="IPR035965">
    <property type="entry name" value="PAS-like_dom_sf"/>
</dbReference>
<dbReference type="GO" id="GO:0008757">
    <property type="term" value="F:S-adenosylmethionine-dependent methyltransferase activity"/>
    <property type="evidence" value="ECO:0007669"/>
    <property type="project" value="InterPro"/>
</dbReference>
<evidence type="ECO:0000259" key="13">
    <source>
        <dbReference type="PROSITE" id="PS50123"/>
    </source>
</evidence>
<proteinExistence type="predicted"/>
<feature type="domain" description="CheB-type methylesterase" evidence="12">
    <location>
        <begin position="8"/>
        <end position="186"/>
    </location>
</feature>
<evidence type="ECO:0000259" key="11">
    <source>
        <dbReference type="PROSITE" id="PS50112"/>
    </source>
</evidence>
<feature type="domain" description="CheR-type methyltransferase" evidence="13">
    <location>
        <begin position="211"/>
        <end position="450"/>
    </location>
</feature>
<keyword evidence="7" id="KW-0067">ATP-binding</keyword>
<dbReference type="PROSITE" id="PS50123">
    <property type="entry name" value="CHER"/>
    <property type="match status" value="1"/>
</dbReference>
<dbReference type="InterPro" id="IPR036890">
    <property type="entry name" value="HATPase_C_sf"/>
</dbReference>
<evidence type="ECO:0000256" key="4">
    <source>
        <dbReference type="ARBA" id="ARBA00022679"/>
    </source>
</evidence>
<dbReference type="SMART" id="SM00911">
    <property type="entry name" value="HWE_HK"/>
    <property type="match status" value="1"/>
</dbReference>
<dbReference type="SUPFAM" id="SSF52738">
    <property type="entry name" value="Methylesterase CheB, C-terminal domain"/>
    <property type="match status" value="1"/>
</dbReference>